<keyword evidence="1" id="KW-0812">Transmembrane</keyword>
<keyword evidence="1" id="KW-0472">Membrane</keyword>
<evidence type="ECO:0000313" key="4">
    <source>
        <dbReference type="Proteomes" id="UP000076420"/>
    </source>
</evidence>
<dbReference type="OrthoDB" id="6101042at2759"/>
<dbReference type="VEuPathDB" id="VectorBase:BGLAX_051807"/>
<protein>
    <submittedName>
        <fullName evidence="3">Uncharacterized protein</fullName>
    </submittedName>
</protein>
<gene>
    <name evidence="3" type="primary">106069878</name>
</gene>
<dbReference type="EnsemblMetazoa" id="BGLB018528-RA">
    <property type="protein sequence ID" value="BGLB018528-PA"/>
    <property type="gene ID" value="BGLB018528"/>
</dbReference>
<dbReference type="RefSeq" id="XP_013085098.2">
    <property type="nucleotide sequence ID" value="XM_013229644.2"/>
</dbReference>
<name>A0A2C9KF22_BIOGL</name>
<organism evidence="3 4">
    <name type="scientific">Biomphalaria glabrata</name>
    <name type="common">Bloodfluke planorb</name>
    <name type="synonym">Freshwater snail</name>
    <dbReference type="NCBI Taxonomy" id="6526"/>
    <lineage>
        <taxon>Eukaryota</taxon>
        <taxon>Metazoa</taxon>
        <taxon>Spiralia</taxon>
        <taxon>Lophotrochozoa</taxon>
        <taxon>Mollusca</taxon>
        <taxon>Gastropoda</taxon>
        <taxon>Heterobranchia</taxon>
        <taxon>Euthyneura</taxon>
        <taxon>Panpulmonata</taxon>
        <taxon>Hygrophila</taxon>
        <taxon>Lymnaeoidea</taxon>
        <taxon>Planorbidae</taxon>
        <taxon>Biomphalaria</taxon>
    </lineage>
</organism>
<proteinExistence type="predicted"/>
<evidence type="ECO:0000256" key="1">
    <source>
        <dbReference type="SAM" id="Phobius"/>
    </source>
</evidence>
<dbReference type="Proteomes" id="UP000076420">
    <property type="component" value="Unassembled WGS sequence"/>
</dbReference>
<feature type="transmembrane region" description="Helical" evidence="1">
    <location>
        <begin position="178"/>
        <end position="204"/>
    </location>
</feature>
<dbReference type="EnsemblMetazoa" id="BGLB018528-RB">
    <property type="protein sequence ID" value="BGLB018528-PB"/>
    <property type="gene ID" value="BGLB018528"/>
</dbReference>
<dbReference type="VEuPathDB" id="VectorBase:BGLB018528"/>
<accession>A0A2C9KF22</accession>
<sequence>MTLVGLLLISTTLVIAHGQSLPQLNFHFASPDYPGRVPETLDVHLDEELDHLLYGLMCRYEGNRFTVRIDPSDGVTKVIDDSMAMTNETEGAIRCMTSKKPERVGCEEPAFCALGNICTARLKAPCNRYKTFNRWLMTEYVDVSFDNEEGKIHVVKCFTKCVSISALESDSQSRSGRLSYLAVILIVVGVVLAAILVVVLIVIYKLRDGGLMRKIERKRSVVTELVQ</sequence>
<evidence type="ECO:0000313" key="3">
    <source>
        <dbReference type="EnsemblMetazoa" id="BGLB018528-PA"/>
    </source>
</evidence>
<dbReference type="KEGG" id="bgt:106069878"/>
<keyword evidence="2" id="KW-0732">Signal</keyword>
<feature type="signal peptide" evidence="2">
    <location>
        <begin position="1"/>
        <end position="18"/>
    </location>
</feature>
<keyword evidence="1" id="KW-1133">Transmembrane helix</keyword>
<feature type="chain" id="PRO_5014284994" evidence="2">
    <location>
        <begin position="19"/>
        <end position="227"/>
    </location>
</feature>
<dbReference type="AlphaFoldDB" id="A0A2C9KF22"/>
<reference evidence="3" key="1">
    <citation type="submission" date="2020-05" db="UniProtKB">
        <authorList>
            <consortium name="EnsemblMetazoa"/>
        </authorList>
    </citation>
    <scope>IDENTIFICATION</scope>
    <source>
        <strain evidence="3">BB02</strain>
    </source>
</reference>
<evidence type="ECO:0000256" key="2">
    <source>
        <dbReference type="SAM" id="SignalP"/>
    </source>
</evidence>
<dbReference type="RefSeq" id="XP_013085099.2">
    <property type="nucleotide sequence ID" value="XM_013229645.2"/>
</dbReference>